<dbReference type="InterPro" id="IPR029138">
    <property type="entry name" value="SNAPC5"/>
</dbReference>
<evidence type="ECO:0008006" key="3">
    <source>
        <dbReference type="Google" id="ProtNLM"/>
    </source>
</evidence>
<dbReference type="AlphaFoldDB" id="A0A131XR02"/>
<feature type="non-terminal residue" evidence="2">
    <location>
        <position position="1"/>
    </location>
</feature>
<dbReference type="GO" id="GO:0006366">
    <property type="term" value="P:transcription by RNA polymerase II"/>
    <property type="evidence" value="ECO:0007669"/>
    <property type="project" value="InterPro"/>
</dbReference>
<dbReference type="GO" id="GO:0006384">
    <property type="term" value="P:transcription initiation at RNA polymerase III promoter"/>
    <property type="evidence" value="ECO:0007669"/>
    <property type="project" value="InterPro"/>
</dbReference>
<dbReference type="EMBL" id="GEFM01007191">
    <property type="protein sequence ID" value="JAP68605.1"/>
    <property type="molecule type" value="mRNA"/>
</dbReference>
<reference evidence="2" key="1">
    <citation type="submission" date="2016-02" db="EMBL/GenBank/DDBJ databases">
        <title>RNAseq analyses of the midgut from blood- or serum-fed Ixodes ricinus ticks.</title>
        <authorList>
            <person name="Perner J."/>
            <person name="Provaznik J."/>
            <person name="Schrenkova J."/>
            <person name="Urbanova V."/>
            <person name="Ribeiro J.M."/>
            <person name="Kopacek P."/>
        </authorList>
    </citation>
    <scope>NUCLEOTIDE SEQUENCE</scope>
    <source>
        <tissue evidence="2">Gut</tissue>
    </source>
</reference>
<evidence type="ECO:0000256" key="1">
    <source>
        <dbReference type="SAM" id="MobiDB-lite"/>
    </source>
</evidence>
<protein>
    <recommendedName>
        <fullName evidence="3">snRNA-activating protein complex subunit 5</fullName>
    </recommendedName>
</protein>
<organism evidence="2">
    <name type="scientific">Ixodes ricinus</name>
    <name type="common">Common tick</name>
    <name type="synonym">Acarus ricinus</name>
    <dbReference type="NCBI Taxonomy" id="34613"/>
    <lineage>
        <taxon>Eukaryota</taxon>
        <taxon>Metazoa</taxon>
        <taxon>Ecdysozoa</taxon>
        <taxon>Arthropoda</taxon>
        <taxon>Chelicerata</taxon>
        <taxon>Arachnida</taxon>
        <taxon>Acari</taxon>
        <taxon>Parasitiformes</taxon>
        <taxon>Ixodida</taxon>
        <taxon>Ixodoidea</taxon>
        <taxon>Ixodidae</taxon>
        <taxon>Ixodinae</taxon>
        <taxon>Ixodes</taxon>
    </lineage>
</organism>
<evidence type="ECO:0000313" key="2">
    <source>
        <dbReference type="EMBL" id="JAP68605.1"/>
    </source>
</evidence>
<feature type="compositionally biased region" description="Polar residues" evidence="1">
    <location>
        <begin position="54"/>
        <end position="70"/>
    </location>
</feature>
<accession>A0A131XR02</accession>
<sequence>LKLVRYLREEENLILSMLSKLQQQLNKLKVEEMNIISALRENRFEESTGDAAQASASNPGPSSLADNSTVEAMNIEDINLSVQEELNLLTRAAFGNDIEEEEEEDEEDEDFEDEG</sequence>
<feature type="region of interest" description="Disordered" evidence="1">
    <location>
        <begin position="44"/>
        <end position="70"/>
    </location>
</feature>
<dbReference type="GO" id="GO:0005634">
    <property type="term" value="C:nucleus"/>
    <property type="evidence" value="ECO:0007669"/>
    <property type="project" value="InterPro"/>
</dbReference>
<name>A0A131XR02_IXORI</name>
<feature type="compositionally biased region" description="Acidic residues" evidence="1">
    <location>
        <begin position="97"/>
        <end position="115"/>
    </location>
</feature>
<dbReference type="Pfam" id="PF15497">
    <property type="entry name" value="SNAPC5"/>
    <property type="match status" value="1"/>
</dbReference>
<proteinExistence type="evidence at transcript level"/>
<feature type="region of interest" description="Disordered" evidence="1">
    <location>
        <begin position="93"/>
        <end position="115"/>
    </location>
</feature>